<reference evidence="2 3" key="1">
    <citation type="journal article" date="2016" name="Nat. Commun.">
        <title>Thousands of microbial genomes shed light on interconnected biogeochemical processes in an aquifer system.</title>
        <authorList>
            <person name="Anantharaman K."/>
            <person name="Brown C.T."/>
            <person name="Hug L.A."/>
            <person name="Sharon I."/>
            <person name="Castelle C.J."/>
            <person name="Probst A.J."/>
            <person name="Thomas B.C."/>
            <person name="Singh A."/>
            <person name="Wilkins M.J."/>
            <person name="Karaoz U."/>
            <person name="Brodie E.L."/>
            <person name="Williams K.H."/>
            <person name="Hubbard S.S."/>
            <person name="Banfield J.F."/>
        </authorList>
    </citation>
    <scope>NUCLEOTIDE SEQUENCE [LARGE SCALE GENOMIC DNA]</scope>
</reference>
<evidence type="ECO:0000313" key="3">
    <source>
        <dbReference type="Proteomes" id="UP000176689"/>
    </source>
</evidence>
<evidence type="ECO:0000256" key="1">
    <source>
        <dbReference type="SAM" id="MobiDB-lite"/>
    </source>
</evidence>
<gene>
    <name evidence="2" type="ORF">A3F27_01050</name>
</gene>
<accession>A0A1F6EC22</accession>
<dbReference type="AlphaFoldDB" id="A0A1F6EC22"/>
<evidence type="ECO:0000313" key="2">
    <source>
        <dbReference type="EMBL" id="OGG71224.1"/>
    </source>
</evidence>
<sequence>MRPGETNDWFGLAGPFVFMPFYVCSRFVHSQGEVAMSVHVKYVPYQVDPLELDLPGGQSFSFYHREAELALTKRGGWEMPPLPSGPGPEGDGETPQVTFPDDVQVFWNNEPIDLSQMESILEALLESALGTFEVNEMEPVRGAFIQIFRNGQSADGIRGKEIISDGESLLIIERPLGSQES</sequence>
<comment type="caution">
    <text evidence="2">The sequence shown here is derived from an EMBL/GenBank/DDBJ whole genome shotgun (WGS) entry which is preliminary data.</text>
</comment>
<proteinExistence type="predicted"/>
<name>A0A1F6EC22_9BACT</name>
<organism evidence="2 3">
    <name type="scientific">Candidatus Kaiserbacteria bacterium RIFCSPHIGHO2_12_FULL_53_13</name>
    <dbReference type="NCBI Taxonomy" id="1798502"/>
    <lineage>
        <taxon>Bacteria</taxon>
        <taxon>Candidatus Kaiseribacteriota</taxon>
    </lineage>
</organism>
<dbReference type="Proteomes" id="UP000176689">
    <property type="component" value="Unassembled WGS sequence"/>
</dbReference>
<protein>
    <submittedName>
        <fullName evidence="2">Uncharacterized protein</fullName>
    </submittedName>
</protein>
<dbReference type="EMBL" id="MFLP01000007">
    <property type="protein sequence ID" value="OGG71224.1"/>
    <property type="molecule type" value="Genomic_DNA"/>
</dbReference>
<feature type="region of interest" description="Disordered" evidence="1">
    <location>
        <begin position="75"/>
        <end position="94"/>
    </location>
</feature>